<keyword evidence="1" id="KW-0175">Coiled coil</keyword>
<dbReference type="RefSeq" id="XP_013755525.1">
    <property type="nucleotide sequence ID" value="XM_013900071.1"/>
</dbReference>
<evidence type="ECO:0000313" key="4">
    <source>
        <dbReference type="Proteomes" id="UP000054408"/>
    </source>
</evidence>
<feature type="region of interest" description="Disordered" evidence="2">
    <location>
        <begin position="522"/>
        <end position="552"/>
    </location>
</feature>
<protein>
    <submittedName>
        <fullName evidence="3">Uncharacterized protein</fullName>
    </submittedName>
</protein>
<evidence type="ECO:0000256" key="2">
    <source>
        <dbReference type="SAM" id="MobiDB-lite"/>
    </source>
</evidence>
<feature type="compositionally biased region" description="Polar residues" evidence="2">
    <location>
        <begin position="250"/>
        <end position="262"/>
    </location>
</feature>
<dbReference type="Proteomes" id="UP000054408">
    <property type="component" value="Unassembled WGS sequence"/>
</dbReference>
<feature type="compositionally biased region" description="Low complexity" evidence="2">
    <location>
        <begin position="8"/>
        <end position="22"/>
    </location>
</feature>
<feature type="compositionally biased region" description="Basic residues" evidence="2">
    <location>
        <begin position="286"/>
        <end position="310"/>
    </location>
</feature>
<keyword evidence="4" id="KW-1185">Reference proteome</keyword>
<feature type="compositionally biased region" description="Low complexity" evidence="2">
    <location>
        <begin position="39"/>
        <end position="55"/>
    </location>
</feature>
<name>A0A0L0DI68_THETB</name>
<evidence type="ECO:0000256" key="1">
    <source>
        <dbReference type="SAM" id="Coils"/>
    </source>
</evidence>
<gene>
    <name evidence="3" type="ORF">AMSG_08171</name>
</gene>
<evidence type="ECO:0000313" key="3">
    <source>
        <dbReference type="EMBL" id="KNC51930.1"/>
    </source>
</evidence>
<proteinExistence type="predicted"/>
<feature type="coiled-coil region" evidence="1">
    <location>
        <begin position="430"/>
        <end position="522"/>
    </location>
</feature>
<organism evidence="3 4">
    <name type="scientific">Thecamonas trahens ATCC 50062</name>
    <dbReference type="NCBI Taxonomy" id="461836"/>
    <lineage>
        <taxon>Eukaryota</taxon>
        <taxon>Apusozoa</taxon>
        <taxon>Apusomonadida</taxon>
        <taxon>Apusomonadidae</taxon>
        <taxon>Thecamonas</taxon>
    </lineage>
</organism>
<feature type="compositionally biased region" description="Basic and acidic residues" evidence="2">
    <location>
        <begin position="68"/>
        <end position="80"/>
    </location>
</feature>
<feature type="compositionally biased region" description="Low complexity" evidence="2">
    <location>
        <begin position="206"/>
        <end position="216"/>
    </location>
</feature>
<feature type="compositionally biased region" description="Gly residues" evidence="2">
    <location>
        <begin position="133"/>
        <end position="148"/>
    </location>
</feature>
<feature type="compositionally biased region" description="Polar residues" evidence="2">
    <location>
        <begin position="526"/>
        <end position="535"/>
    </location>
</feature>
<feature type="compositionally biased region" description="Gly residues" evidence="2">
    <location>
        <begin position="81"/>
        <end position="91"/>
    </location>
</feature>
<sequence>MPGEVSRGGRASRTTTASSWTAGGPGTGMRSGETSGRRPSAGQTASATPAGTAAPRSVAAVRPGSSADLRRELRATDDGAGRGSWHGGVDGGGRRIVLDDGHGGHGDGVGRGDHQSRGSTRGHRAGDRRGEAPGFGGYGAARGAGAGNGYSLEDFTVSSSGSGSGSGSGSASDSEVARALEAVDGGLGSRPGHHSQQRHAHSPQRSENSSPVRSSSGYSLTSPKSGRFPDIPLAAARSGTALAVTPVRTPVQSPRPSNSYSTEDVRMGPAAAAAVTDELESDKARERAKRRDQKEKRKRKEKAKKRKDKCKVKGKDKGKSKEKEKEKEKGKHRRRRRTSSNSVSKSPATGADIRLTLISPSGSLGGGVKALPSPIDDDSSEAMQIPATTSKDSSFDAMPSSLPPTTPISPSVSALASTGSLDQELHSTREAELAAELDRVRAELASSQKLFSKQAAVITAKLQAAIQAARDEAEDAKLRYDAVASALQAIESGATASVLDELVALRQRNAKLEARCTAAEAAAAAPQSNQAPTQLSQSSMPSKSSTPTKAEVKASPVYATLLTKYTALKQQFLALAAQRDAALQKLAAS</sequence>
<feature type="compositionally biased region" description="Basic and acidic residues" evidence="2">
    <location>
        <begin position="311"/>
        <end position="329"/>
    </location>
</feature>
<reference evidence="3 4" key="1">
    <citation type="submission" date="2010-05" db="EMBL/GenBank/DDBJ databases">
        <title>The Genome Sequence of Thecamonas trahens ATCC 50062.</title>
        <authorList>
            <consortium name="The Broad Institute Genome Sequencing Platform"/>
            <person name="Russ C."/>
            <person name="Cuomo C."/>
            <person name="Shea T."/>
            <person name="Young S.K."/>
            <person name="Zeng Q."/>
            <person name="Koehrsen M."/>
            <person name="Haas B."/>
            <person name="Borodovsky M."/>
            <person name="Guigo R."/>
            <person name="Alvarado L."/>
            <person name="Berlin A."/>
            <person name="Bochicchio J."/>
            <person name="Borenstein D."/>
            <person name="Chapman S."/>
            <person name="Chen Z."/>
            <person name="Freedman E."/>
            <person name="Gellesch M."/>
            <person name="Goldberg J."/>
            <person name="Griggs A."/>
            <person name="Gujja S."/>
            <person name="Heilman E."/>
            <person name="Heiman D."/>
            <person name="Hepburn T."/>
            <person name="Howarth C."/>
            <person name="Jen D."/>
            <person name="Larson L."/>
            <person name="Mehta T."/>
            <person name="Park D."/>
            <person name="Pearson M."/>
            <person name="Roberts A."/>
            <person name="Saif S."/>
            <person name="Shenoy N."/>
            <person name="Sisk P."/>
            <person name="Stolte C."/>
            <person name="Sykes S."/>
            <person name="Thomson T."/>
            <person name="Walk T."/>
            <person name="White J."/>
            <person name="Yandava C."/>
            <person name="Burger G."/>
            <person name="Gray M.W."/>
            <person name="Holland P.W.H."/>
            <person name="King N."/>
            <person name="Lang F.B.F."/>
            <person name="Roger A.J."/>
            <person name="Ruiz-Trillo I."/>
            <person name="Lander E."/>
            <person name="Nusbaum C."/>
        </authorList>
    </citation>
    <scope>NUCLEOTIDE SEQUENCE [LARGE SCALE GENOMIC DNA]</scope>
    <source>
        <strain evidence="3 4">ATCC 50062</strain>
    </source>
</reference>
<feature type="compositionally biased region" description="Basic residues" evidence="2">
    <location>
        <begin position="191"/>
        <end position="202"/>
    </location>
</feature>
<dbReference type="GeneID" id="25566923"/>
<feature type="compositionally biased region" description="Basic and acidic residues" evidence="2">
    <location>
        <begin position="92"/>
        <end position="116"/>
    </location>
</feature>
<feature type="compositionally biased region" description="Low complexity" evidence="2">
    <location>
        <begin position="536"/>
        <end position="549"/>
    </location>
</feature>
<dbReference type="EMBL" id="GL349471">
    <property type="protein sequence ID" value="KNC51930.1"/>
    <property type="molecule type" value="Genomic_DNA"/>
</dbReference>
<dbReference type="AlphaFoldDB" id="A0A0L0DI68"/>
<feature type="region of interest" description="Disordered" evidence="2">
    <location>
        <begin position="1"/>
        <end position="427"/>
    </location>
</feature>
<accession>A0A0L0DI68</accession>